<keyword evidence="2" id="KW-1185">Reference proteome</keyword>
<protein>
    <submittedName>
        <fullName evidence="1">Uncharacterized protein</fullName>
    </submittedName>
</protein>
<dbReference type="AlphaFoldDB" id="V5Z773"/>
<reference evidence="1 2" key="1">
    <citation type="journal article" date="2013" name="Syst. Appl. Microbiol.">
        <title>Phylogenetic position and virulence apparatus of the pear flower necrosis pathogen Erwinia piriflorinigrans CFBP 5888T as assessed by comparative genomics.</title>
        <authorList>
            <person name="Smits T.H."/>
            <person name="Rezzonico F."/>
            <person name="Lopez M.M."/>
            <person name="Blom J."/>
            <person name="Goesmann A."/>
            <person name="Frey J.E."/>
            <person name="Duffy B."/>
        </authorList>
    </citation>
    <scope>NUCLEOTIDE SEQUENCE [LARGE SCALE GENOMIC DNA]</scope>
    <source>
        <strain evidence="2">CFBP5888</strain>
    </source>
</reference>
<accession>V5Z773</accession>
<comment type="caution">
    <text evidence="1">The sequence shown here is derived from an EMBL/GenBank/DDBJ whole genome shotgun (WGS) entry which is preliminary data.</text>
</comment>
<evidence type="ECO:0000313" key="1">
    <source>
        <dbReference type="EMBL" id="CCG87177.1"/>
    </source>
</evidence>
<evidence type="ECO:0000313" key="2">
    <source>
        <dbReference type="Proteomes" id="UP000018217"/>
    </source>
</evidence>
<dbReference type="STRING" id="1161919.EPIR_1812"/>
<sequence length="32" mass="3480">MQGLTTKLLLSGFFLSSDRIKQIALCLLGQPS</sequence>
<proteinExistence type="predicted"/>
<dbReference type="Proteomes" id="UP000018217">
    <property type="component" value="Unassembled WGS sequence"/>
</dbReference>
<name>V5Z773_9GAMM</name>
<organism evidence="1 2">
    <name type="scientific">Erwinia piriflorinigrans CFBP 5888</name>
    <dbReference type="NCBI Taxonomy" id="1161919"/>
    <lineage>
        <taxon>Bacteria</taxon>
        <taxon>Pseudomonadati</taxon>
        <taxon>Pseudomonadota</taxon>
        <taxon>Gammaproteobacteria</taxon>
        <taxon>Enterobacterales</taxon>
        <taxon>Erwiniaceae</taxon>
        <taxon>Erwinia</taxon>
    </lineage>
</organism>
<gene>
    <name evidence="1" type="ORF">EPIR_1812</name>
</gene>
<dbReference type="EMBL" id="CAHS01000015">
    <property type="protein sequence ID" value="CCG87177.1"/>
    <property type="molecule type" value="Genomic_DNA"/>
</dbReference>